<dbReference type="Pfam" id="PF14683">
    <property type="entry name" value="CBM-like"/>
    <property type="match status" value="1"/>
</dbReference>
<evidence type="ECO:0000259" key="14">
    <source>
        <dbReference type="Pfam" id="PF14683"/>
    </source>
</evidence>
<dbReference type="PANTHER" id="PTHR36574:SF1">
    <property type="entry name" value="RHAMNOGALACTURONATE LYASE-RELATED"/>
    <property type="match status" value="1"/>
</dbReference>
<dbReference type="CDD" id="cd10316">
    <property type="entry name" value="RGL4_M"/>
    <property type="match status" value="1"/>
</dbReference>
<dbReference type="InterPro" id="IPR029413">
    <property type="entry name" value="RG-lyase_II"/>
</dbReference>
<keyword evidence="8" id="KW-0456">Lyase</keyword>
<dbReference type="GO" id="GO:0071555">
    <property type="term" value="P:cell wall organization"/>
    <property type="evidence" value="ECO:0007669"/>
    <property type="project" value="UniProtKB-KW"/>
</dbReference>
<keyword evidence="10" id="KW-0961">Cell wall biogenesis/degradation</keyword>
<keyword evidence="17" id="KW-1185">Reference proteome</keyword>
<evidence type="ECO:0000256" key="5">
    <source>
        <dbReference type="ARBA" id="ARBA00022525"/>
    </source>
</evidence>
<sequence length="548" mass="59702">MYLLPLLFVLALRPLLVSAGWGYTDDGSNYVIDVGSKLVFKVSKNNGDINSIVYGGTEYQGYSGKHSHVESGLGKSTVTITSYTSPAYLIKVTVTYGTLVHYIVVRYGQNDIYLLTNKGDTSVAASRFILRLKANILPHDSSMSDFYDEGSATIEASDVVRNSRGDTKSKHYQGSNYGRVMDFDYVGKTTGSVGVWLIRSNHEKASGGPFFRSLVRRCASDGEDLYEILFYSMGHTDPERWGLQGPYILSFTDGDTPKTALFARNANWSWFDTLGIKGWVADSARGYVTGAGIVNMKPGYTYTAALSNPDYQYWGVAASGGGAYSIKRVVPGTYKLTVYKEEYEVYTTSITVTAGSATSLSTITPDSDPSDVKAIWRIGDWDGTPGGFLNFESTPYKPTYMHPSDPRLSSWDPGDFTVGKTAASDFPGYMWKDVNNGHLVYFKLTAAQITSEKTIRIGITEAFANGRPTISVNGWTSPLPSASTQGGTRSLTVGTYRGNNHIYSFSVPASAFLTDVAQWNILKITIISGSGTAGYLSAGISIDCMDLY</sequence>
<dbReference type="SUPFAM" id="SSF49785">
    <property type="entry name" value="Galactose-binding domain-like"/>
    <property type="match status" value="1"/>
</dbReference>
<evidence type="ECO:0000256" key="1">
    <source>
        <dbReference type="ARBA" id="ARBA00001324"/>
    </source>
</evidence>
<dbReference type="Gene3D" id="2.60.40.1120">
    <property type="entry name" value="Carboxypeptidase-like, regulatory domain"/>
    <property type="match status" value="1"/>
</dbReference>
<comment type="similarity">
    <text evidence="3">Belongs to the polysaccharide lyase 4 family.</text>
</comment>
<dbReference type="InterPro" id="IPR029411">
    <property type="entry name" value="RG-lyase_III"/>
</dbReference>
<dbReference type="EC" id="4.2.2.23" evidence="4"/>
<evidence type="ECO:0000256" key="3">
    <source>
        <dbReference type="ARBA" id="ARBA00010418"/>
    </source>
</evidence>
<organism evidence="16 17">
    <name type="scientific">Tuber aestivum</name>
    <name type="common">summer truffle</name>
    <dbReference type="NCBI Taxonomy" id="59557"/>
    <lineage>
        <taxon>Eukaryota</taxon>
        <taxon>Fungi</taxon>
        <taxon>Dikarya</taxon>
        <taxon>Ascomycota</taxon>
        <taxon>Pezizomycotina</taxon>
        <taxon>Pezizomycetes</taxon>
        <taxon>Pezizales</taxon>
        <taxon>Tuberaceae</taxon>
        <taxon>Tuber</taxon>
    </lineage>
</organism>
<dbReference type="AlphaFoldDB" id="A0A292PPA5"/>
<dbReference type="CDD" id="cd10317">
    <property type="entry name" value="RGL4_C"/>
    <property type="match status" value="1"/>
</dbReference>
<dbReference type="SUPFAM" id="SSF49452">
    <property type="entry name" value="Starch-binding domain-like"/>
    <property type="match status" value="1"/>
</dbReference>
<dbReference type="SUPFAM" id="SSF74650">
    <property type="entry name" value="Galactose mutarotase-like"/>
    <property type="match status" value="1"/>
</dbReference>
<keyword evidence="6 12" id="KW-0732">Signal</keyword>
<dbReference type="GO" id="GO:0045490">
    <property type="term" value="P:pectin catabolic process"/>
    <property type="evidence" value="ECO:0007669"/>
    <property type="project" value="TreeGrafter"/>
</dbReference>
<accession>A0A292PPA5</accession>
<evidence type="ECO:0000313" key="16">
    <source>
        <dbReference type="EMBL" id="CUS09379.1"/>
    </source>
</evidence>
<protein>
    <recommendedName>
        <fullName evidence="4">rhamnogalacturonan endolyase</fullName>
        <ecNumber evidence="4">4.2.2.23</ecNumber>
    </recommendedName>
</protein>
<gene>
    <name evidence="16" type="ORF">GSTUAT00006501001</name>
</gene>
<evidence type="ECO:0000256" key="8">
    <source>
        <dbReference type="ARBA" id="ARBA00023239"/>
    </source>
</evidence>
<evidence type="ECO:0000256" key="6">
    <source>
        <dbReference type="ARBA" id="ARBA00022729"/>
    </source>
</evidence>
<keyword evidence="5" id="KW-0964">Secreted</keyword>
<dbReference type="InterPro" id="IPR011013">
    <property type="entry name" value="Gal_mutarotase_sf_dom"/>
</dbReference>
<dbReference type="Gene3D" id="2.60.120.260">
    <property type="entry name" value="Galactose-binding domain-like"/>
    <property type="match status" value="1"/>
</dbReference>
<dbReference type="Gene3D" id="2.70.98.10">
    <property type="match status" value="1"/>
</dbReference>
<dbReference type="GO" id="GO:0102210">
    <property type="term" value="F:rhamnogalacturonan endolyase activity"/>
    <property type="evidence" value="ECO:0007669"/>
    <property type="project" value="UniProtKB-EC"/>
</dbReference>
<dbReference type="Pfam" id="PF14686">
    <property type="entry name" value="fn3_3"/>
    <property type="match status" value="1"/>
</dbReference>
<dbReference type="InterPro" id="IPR015364">
    <property type="entry name" value="RhgB_N"/>
</dbReference>
<dbReference type="Proteomes" id="UP001412239">
    <property type="component" value="Unassembled WGS sequence"/>
</dbReference>
<feature type="signal peptide" evidence="12">
    <location>
        <begin position="1"/>
        <end position="19"/>
    </location>
</feature>
<reference evidence="16" key="1">
    <citation type="submission" date="2015-10" db="EMBL/GenBank/DDBJ databases">
        <authorList>
            <person name="Regsiter A."/>
            <person name="william w."/>
        </authorList>
    </citation>
    <scope>NUCLEOTIDE SEQUENCE</scope>
    <source>
        <strain evidence="16">Montdore</strain>
    </source>
</reference>
<evidence type="ECO:0000256" key="11">
    <source>
        <dbReference type="ARBA" id="ARBA00023326"/>
    </source>
</evidence>
<keyword evidence="7" id="KW-1015">Disulfide bond</keyword>
<evidence type="ECO:0000256" key="9">
    <source>
        <dbReference type="ARBA" id="ARBA00023277"/>
    </source>
</evidence>
<dbReference type="EMBL" id="LN891083">
    <property type="protein sequence ID" value="CUS09379.1"/>
    <property type="molecule type" value="Genomic_DNA"/>
</dbReference>
<feature type="chain" id="PRO_5012380841" description="rhamnogalacturonan endolyase" evidence="12">
    <location>
        <begin position="20"/>
        <end position="548"/>
    </location>
</feature>
<feature type="domain" description="Rhamnogalacturonan lyase" evidence="14">
    <location>
        <begin position="375"/>
        <end position="547"/>
    </location>
</feature>
<keyword evidence="11" id="KW-0624">Polysaccharide degradation</keyword>
<evidence type="ECO:0000313" key="17">
    <source>
        <dbReference type="Proteomes" id="UP001412239"/>
    </source>
</evidence>
<proteinExistence type="inferred from homology"/>
<dbReference type="InterPro" id="IPR008979">
    <property type="entry name" value="Galactose-bd-like_sf"/>
</dbReference>
<comment type="subcellular location">
    <subcellularLocation>
        <location evidence="2">Secreted</location>
    </subcellularLocation>
</comment>
<dbReference type="PANTHER" id="PTHR36574">
    <property type="entry name" value="RHAMNOGALACTURONATE LYASE-RELATED"/>
    <property type="match status" value="1"/>
</dbReference>
<dbReference type="InterPro" id="IPR016590">
    <property type="entry name" value="Rhamnogalacturonase_B"/>
</dbReference>
<evidence type="ECO:0000256" key="12">
    <source>
        <dbReference type="SAM" id="SignalP"/>
    </source>
</evidence>
<evidence type="ECO:0000259" key="13">
    <source>
        <dbReference type="Pfam" id="PF09284"/>
    </source>
</evidence>
<name>A0A292PPA5_9PEZI</name>
<feature type="domain" description="Rhamnogalacturonase B N-terminal" evidence="13">
    <location>
        <begin position="21"/>
        <end position="278"/>
    </location>
</feature>
<comment type="catalytic activity">
    <reaction evidence="1">
        <text>Endotype eliminative cleavage of L-alpha-rhamnopyranosyl-(1-&gt;4)-alpha-D-galactopyranosyluronic acid bonds of rhamnogalacturonan I domains in ramified hairy regions of pectin leaving L-rhamnopyranose at the reducing end and 4-deoxy-4,5-unsaturated D-galactopyranosyluronic acid at the non-reducing end.</text>
        <dbReference type="EC" id="4.2.2.23"/>
    </reaction>
</comment>
<dbReference type="InterPro" id="IPR014718">
    <property type="entry name" value="GH-type_carb-bd"/>
</dbReference>
<dbReference type="GO" id="GO:0005576">
    <property type="term" value="C:extracellular region"/>
    <property type="evidence" value="ECO:0007669"/>
    <property type="project" value="UniProtKB-SubCell"/>
</dbReference>
<dbReference type="Pfam" id="PF09284">
    <property type="entry name" value="RhgB_N"/>
    <property type="match status" value="1"/>
</dbReference>
<feature type="domain" description="Rhamnogalacturonan lyase" evidence="15">
    <location>
        <begin position="285"/>
        <end position="360"/>
    </location>
</feature>
<dbReference type="GO" id="GO:0030246">
    <property type="term" value="F:carbohydrate binding"/>
    <property type="evidence" value="ECO:0007669"/>
    <property type="project" value="InterPro"/>
</dbReference>
<evidence type="ECO:0000256" key="4">
    <source>
        <dbReference type="ARBA" id="ARBA00012437"/>
    </source>
</evidence>
<keyword evidence="9" id="KW-0119">Carbohydrate metabolism</keyword>
<evidence type="ECO:0000256" key="10">
    <source>
        <dbReference type="ARBA" id="ARBA00023316"/>
    </source>
</evidence>
<dbReference type="InterPro" id="IPR013784">
    <property type="entry name" value="Carb-bd-like_fold"/>
</dbReference>
<evidence type="ECO:0000259" key="15">
    <source>
        <dbReference type="Pfam" id="PF14686"/>
    </source>
</evidence>
<evidence type="ECO:0000256" key="2">
    <source>
        <dbReference type="ARBA" id="ARBA00004613"/>
    </source>
</evidence>
<evidence type="ECO:0000256" key="7">
    <source>
        <dbReference type="ARBA" id="ARBA00023157"/>
    </source>
</evidence>